<evidence type="ECO:0008006" key="3">
    <source>
        <dbReference type="Google" id="ProtNLM"/>
    </source>
</evidence>
<dbReference type="EMBL" id="BMLI01000002">
    <property type="protein sequence ID" value="GGN04981.1"/>
    <property type="molecule type" value="Genomic_DNA"/>
</dbReference>
<dbReference type="Proteomes" id="UP000632339">
    <property type="component" value="Unassembled WGS sequence"/>
</dbReference>
<gene>
    <name evidence="1" type="ORF">GCM10010967_45000</name>
</gene>
<accession>A0ABQ2ICE8</accession>
<organism evidence="1 2">
    <name type="scientific">Dyadobacter beijingensis</name>
    <dbReference type="NCBI Taxonomy" id="365489"/>
    <lineage>
        <taxon>Bacteria</taxon>
        <taxon>Pseudomonadati</taxon>
        <taxon>Bacteroidota</taxon>
        <taxon>Cytophagia</taxon>
        <taxon>Cytophagales</taxon>
        <taxon>Spirosomataceae</taxon>
        <taxon>Dyadobacter</taxon>
    </lineage>
</organism>
<protein>
    <recommendedName>
        <fullName evidence="3">Tetratricopeptide repeat protein</fullName>
    </recommendedName>
</protein>
<name>A0ABQ2ICE8_9BACT</name>
<proteinExistence type="predicted"/>
<evidence type="ECO:0000313" key="1">
    <source>
        <dbReference type="EMBL" id="GGN04981.1"/>
    </source>
</evidence>
<comment type="caution">
    <text evidence="1">The sequence shown here is derived from an EMBL/GenBank/DDBJ whole genome shotgun (WGS) entry which is preliminary data.</text>
</comment>
<keyword evidence="2" id="KW-1185">Reference proteome</keyword>
<sequence>MYDNLMNKMYWREMDNPKVYYDDTYRGSPVFTARLSFLRLAQQLIAEGKTDKARHVVNKAMAVMPDDTIPYDQISAGFVGALFDVGENRKALDSAQAMAIRSDENLSWIKEKNGQRNRDVNTDLFILQSIFRECRRAKQDQAADRFEAIFKKHLLAFNMYAG</sequence>
<evidence type="ECO:0000313" key="2">
    <source>
        <dbReference type="Proteomes" id="UP000632339"/>
    </source>
</evidence>
<reference evidence="2" key="1">
    <citation type="journal article" date="2019" name="Int. J. Syst. Evol. Microbiol.">
        <title>The Global Catalogue of Microorganisms (GCM) 10K type strain sequencing project: providing services to taxonomists for standard genome sequencing and annotation.</title>
        <authorList>
            <consortium name="The Broad Institute Genomics Platform"/>
            <consortium name="The Broad Institute Genome Sequencing Center for Infectious Disease"/>
            <person name="Wu L."/>
            <person name="Ma J."/>
        </authorList>
    </citation>
    <scope>NUCLEOTIDE SEQUENCE [LARGE SCALE GENOMIC DNA]</scope>
    <source>
        <strain evidence="2">CGMCC 1.6375</strain>
    </source>
</reference>